<keyword evidence="9" id="KW-0067">ATP-binding</keyword>
<dbReference type="Pfam" id="PF00512">
    <property type="entry name" value="HisKA"/>
    <property type="match status" value="1"/>
</dbReference>
<evidence type="ECO:0000256" key="5">
    <source>
        <dbReference type="ARBA" id="ARBA00022553"/>
    </source>
</evidence>
<dbReference type="PANTHER" id="PTHR44936:SF10">
    <property type="entry name" value="SENSOR PROTEIN RSTB"/>
    <property type="match status" value="1"/>
</dbReference>
<feature type="transmembrane region" description="Helical" evidence="11">
    <location>
        <begin position="154"/>
        <end position="177"/>
    </location>
</feature>
<evidence type="ECO:0000259" key="12">
    <source>
        <dbReference type="PROSITE" id="PS50109"/>
    </source>
</evidence>
<dbReference type="Gene3D" id="3.30.565.10">
    <property type="entry name" value="Histidine kinase-like ATPase, C-terminal domain"/>
    <property type="match status" value="1"/>
</dbReference>
<feature type="transmembrane region" description="Helical" evidence="11">
    <location>
        <begin position="6"/>
        <end position="30"/>
    </location>
</feature>
<evidence type="ECO:0000313" key="13">
    <source>
        <dbReference type="EMBL" id="MDU9004077.1"/>
    </source>
</evidence>
<dbReference type="EC" id="2.7.13.3" evidence="3"/>
<organism evidence="13 14">
    <name type="scientific">Sedimentitalea todarodis</name>
    <dbReference type="NCBI Taxonomy" id="1631240"/>
    <lineage>
        <taxon>Bacteria</taxon>
        <taxon>Pseudomonadati</taxon>
        <taxon>Pseudomonadota</taxon>
        <taxon>Alphaproteobacteria</taxon>
        <taxon>Rhodobacterales</taxon>
        <taxon>Paracoccaceae</taxon>
        <taxon>Sedimentitalea</taxon>
    </lineage>
</organism>
<dbReference type="SUPFAM" id="SSF47384">
    <property type="entry name" value="Homodimeric domain of signal transducing histidine kinase"/>
    <property type="match status" value="1"/>
</dbReference>
<dbReference type="Gene3D" id="1.10.287.130">
    <property type="match status" value="1"/>
</dbReference>
<keyword evidence="11" id="KW-0472">Membrane</keyword>
<dbReference type="PROSITE" id="PS50109">
    <property type="entry name" value="HIS_KIN"/>
    <property type="match status" value="1"/>
</dbReference>
<evidence type="ECO:0000256" key="3">
    <source>
        <dbReference type="ARBA" id="ARBA00012438"/>
    </source>
</evidence>
<dbReference type="InterPro" id="IPR036097">
    <property type="entry name" value="HisK_dim/P_sf"/>
</dbReference>
<dbReference type="InterPro" id="IPR050980">
    <property type="entry name" value="2C_sensor_his_kinase"/>
</dbReference>
<dbReference type="Pfam" id="PF02518">
    <property type="entry name" value="HATPase_c"/>
    <property type="match status" value="1"/>
</dbReference>
<evidence type="ECO:0000256" key="8">
    <source>
        <dbReference type="ARBA" id="ARBA00022777"/>
    </source>
</evidence>
<protein>
    <recommendedName>
        <fullName evidence="3">histidine kinase</fullName>
        <ecNumber evidence="3">2.7.13.3</ecNumber>
    </recommendedName>
</protein>
<dbReference type="CDD" id="cd00082">
    <property type="entry name" value="HisKA"/>
    <property type="match status" value="1"/>
</dbReference>
<reference evidence="14" key="1">
    <citation type="submission" date="2023-05" db="EMBL/GenBank/DDBJ databases">
        <title>Sedimentitalea sp. nov. JM2-8.</title>
        <authorList>
            <person name="Huang J."/>
        </authorList>
    </citation>
    <scope>NUCLEOTIDE SEQUENCE [LARGE SCALE GENOMIC DNA]</scope>
    <source>
        <strain evidence="14">KHS03</strain>
    </source>
</reference>
<keyword evidence="11" id="KW-1133">Transmembrane helix</keyword>
<evidence type="ECO:0000256" key="4">
    <source>
        <dbReference type="ARBA" id="ARBA00022475"/>
    </source>
</evidence>
<accession>A0ABU3VD32</accession>
<feature type="coiled-coil region" evidence="10">
    <location>
        <begin position="215"/>
        <end position="242"/>
    </location>
</feature>
<dbReference type="InterPro" id="IPR004358">
    <property type="entry name" value="Sig_transdc_His_kin-like_C"/>
</dbReference>
<name>A0ABU3VD32_9RHOB</name>
<comment type="subcellular location">
    <subcellularLocation>
        <location evidence="2">Cell membrane</location>
        <topology evidence="2">Multi-pass membrane protein</topology>
    </subcellularLocation>
</comment>
<evidence type="ECO:0000256" key="10">
    <source>
        <dbReference type="SAM" id="Coils"/>
    </source>
</evidence>
<keyword evidence="8 13" id="KW-0418">Kinase</keyword>
<dbReference type="InterPro" id="IPR003661">
    <property type="entry name" value="HisK_dim/P_dom"/>
</dbReference>
<keyword evidence="10" id="KW-0175">Coiled coil</keyword>
<dbReference type="EMBL" id="JASMWN010000006">
    <property type="protein sequence ID" value="MDU9004077.1"/>
    <property type="molecule type" value="Genomic_DNA"/>
</dbReference>
<dbReference type="SMART" id="SM00387">
    <property type="entry name" value="HATPase_c"/>
    <property type="match status" value="1"/>
</dbReference>
<dbReference type="InterPro" id="IPR036890">
    <property type="entry name" value="HATPase_C_sf"/>
</dbReference>
<keyword evidence="5" id="KW-0597">Phosphoprotein</keyword>
<evidence type="ECO:0000313" key="14">
    <source>
        <dbReference type="Proteomes" id="UP001255416"/>
    </source>
</evidence>
<keyword evidence="4" id="KW-1003">Cell membrane</keyword>
<feature type="domain" description="Histidine kinase" evidence="12">
    <location>
        <begin position="248"/>
        <end position="458"/>
    </location>
</feature>
<proteinExistence type="predicted"/>
<comment type="catalytic activity">
    <reaction evidence="1">
        <text>ATP + protein L-histidine = ADP + protein N-phospho-L-histidine.</text>
        <dbReference type="EC" id="2.7.13.3"/>
    </reaction>
</comment>
<dbReference type="SMART" id="SM00388">
    <property type="entry name" value="HisKA"/>
    <property type="match status" value="1"/>
</dbReference>
<dbReference type="InterPro" id="IPR003594">
    <property type="entry name" value="HATPase_dom"/>
</dbReference>
<evidence type="ECO:0000256" key="6">
    <source>
        <dbReference type="ARBA" id="ARBA00022679"/>
    </source>
</evidence>
<keyword evidence="7" id="KW-0547">Nucleotide-binding</keyword>
<evidence type="ECO:0000256" key="7">
    <source>
        <dbReference type="ARBA" id="ARBA00022741"/>
    </source>
</evidence>
<evidence type="ECO:0000256" key="1">
    <source>
        <dbReference type="ARBA" id="ARBA00000085"/>
    </source>
</evidence>
<keyword evidence="6" id="KW-0808">Transferase</keyword>
<dbReference type="Proteomes" id="UP001255416">
    <property type="component" value="Unassembled WGS sequence"/>
</dbReference>
<evidence type="ECO:0000256" key="11">
    <source>
        <dbReference type="SAM" id="Phobius"/>
    </source>
</evidence>
<gene>
    <name evidence="13" type="ORF">QO231_09460</name>
</gene>
<dbReference type="SUPFAM" id="SSF55874">
    <property type="entry name" value="ATPase domain of HSP90 chaperone/DNA topoisomerase II/histidine kinase"/>
    <property type="match status" value="1"/>
</dbReference>
<evidence type="ECO:0000256" key="2">
    <source>
        <dbReference type="ARBA" id="ARBA00004651"/>
    </source>
</evidence>
<evidence type="ECO:0000256" key="9">
    <source>
        <dbReference type="ARBA" id="ARBA00022840"/>
    </source>
</evidence>
<dbReference type="InterPro" id="IPR005467">
    <property type="entry name" value="His_kinase_dom"/>
</dbReference>
<dbReference type="PANTHER" id="PTHR44936">
    <property type="entry name" value="SENSOR PROTEIN CREC"/>
    <property type="match status" value="1"/>
</dbReference>
<dbReference type="RefSeq" id="WP_316775479.1">
    <property type="nucleotide sequence ID" value="NZ_JASMWN010000006.1"/>
</dbReference>
<dbReference type="PRINTS" id="PR00344">
    <property type="entry name" value="BCTRLSENSOR"/>
</dbReference>
<dbReference type="GO" id="GO:0016301">
    <property type="term" value="F:kinase activity"/>
    <property type="evidence" value="ECO:0007669"/>
    <property type="project" value="UniProtKB-KW"/>
</dbReference>
<keyword evidence="14" id="KW-1185">Reference proteome</keyword>
<sequence length="461" mass="50273">MLNTLSGRLLVLTTIFVMLAEVLIFVPSVARFREDYLRNRLERAQIASLALLAGDMLSTELEAELLQTAGVFNVVLRRDEVRELVLSSPMPPTIAATFDLREAGPFTLIRDAMMRLFVPKNQVIRVIGSPVQMAGLLIEVTIETAPLRAEMIDYGLRVLALSAVISVFTAVLLFWAVRVLLVRPIKGIVGHMQRYAVAPEDARGLIHPSSGVVEMREAEDALQKLQTDLTQALKQRERLAQLGGAIAKISHDLRNILTSAQLFTDRIEASDDPLVRRLAPKLVNSITRAVSLCENTLAFGRAEEPAPTLGMVRLLDVVDDVVEGERLAEDSREITFDLDVMPLLTLRADKEQLYRVLLNLVRNARQAIAATGNPGTVSIAAREGDEAWMITVADTGPGLPPRAIEHLFTPFQGGARKGGSGLGLTISAELVRGHGGKLTLKESNADGTVFEICLPKGDGMV</sequence>
<dbReference type="CDD" id="cd00075">
    <property type="entry name" value="HATPase"/>
    <property type="match status" value="1"/>
</dbReference>
<keyword evidence="11" id="KW-0812">Transmembrane</keyword>
<comment type="caution">
    <text evidence="13">The sequence shown here is derived from an EMBL/GenBank/DDBJ whole genome shotgun (WGS) entry which is preliminary data.</text>
</comment>